<proteinExistence type="predicted"/>
<dbReference type="EMBL" id="PKTG01000122">
    <property type="protein sequence ID" value="PLX16171.1"/>
    <property type="molecule type" value="Genomic_DNA"/>
</dbReference>
<evidence type="ECO:0000313" key="3">
    <source>
        <dbReference type="Proteomes" id="UP000234857"/>
    </source>
</evidence>
<dbReference type="SUPFAM" id="SSF55729">
    <property type="entry name" value="Acyl-CoA N-acyltransferases (Nat)"/>
    <property type="match status" value="1"/>
</dbReference>
<sequence>MEKFSPVTLEYEGRDFILRTAKVEDCPDIMDLYNTIYRGYYTIDFCTNAQAYIEAMEDSSIFWLVLENKKRIVSSVFFKINSDCRIAKVMGAAVRPEFRGLSLMQDMAHIGTEFCLYRSDYVDLIYSTTRTNQPAPQKILQNIGYKCIGILPNVVKVKQFETHSIMVIYRKGVLKNKQTELNLLQEVIPFFNIVKDNIDIKDEPGIIELAEKKKLKLRQIPFEAIYNPKKAAKLFEQRMQERNFTDRFFLTKPNLVLYNQELNIEVFLKWIDEEKQANIIWLNYENRNWYNILNSITNFCYQLNIRYFEILIDAWDSKKQKAAMDAKFVPSAYFPSLFLNEETGKRKDAVVFIRSFEILDFSELITLGIATDFLKEFYKSWEKIYIGNFFKNLDK</sequence>
<dbReference type="InterPro" id="IPR000182">
    <property type="entry name" value="GNAT_dom"/>
</dbReference>
<dbReference type="PROSITE" id="PS51186">
    <property type="entry name" value="GNAT"/>
    <property type="match status" value="1"/>
</dbReference>
<dbReference type="GO" id="GO:0016747">
    <property type="term" value="F:acyltransferase activity, transferring groups other than amino-acyl groups"/>
    <property type="evidence" value="ECO:0007669"/>
    <property type="project" value="InterPro"/>
</dbReference>
<dbReference type="InterPro" id="IPR016181">
    <property type="entry name" value="Acyl_CoA_acyltransferase"/>
</dbReference>
<dbReference type="Proteomes" id="UP000234857">
    <property type="component" value="Unassembled WGS sequence"/>
</dbReference>
<protein>
    <recommendedName>
        <fullName evidence="1">N-acetyltransferase domain-containing protein</fullName>
    </recommendedName>
</protein>
<name>A0A2N5ZBW9_MUIH1</name>
<comment type="caution">
    <text evidence="2">The sequence shown here is derived from an EMBL/GenBank/DDBJ whole genome shotgun (WGS) entry which is preliminary data.</text>
</comment>
<dbReference type="Gene3D" id="3.40.630.30">
    <property type="match status" value="1"/>
</dbReference>
<organism evidence="2 3">
    <name type="scientific">Muiribacterium halophilum</name>
    <dbReference type="NCBI Taxonomy" id="2053465"/>
    <lineage>
        <taxon>Bacteria</taxon>
        <taxon>Candidatus Muiribacteriota</taxon>
        <taxon>Candidatus Muiribacteriia</taxon>
        <taxon>Candidatus Muiribacteriales</taxon>
        <taxon>Candidatus Muiribacteriaceae</taxon>
        <taxon>Candidatus Muiribacterium</taxon>
    </lineage>
</organism>
<accession>A0A2N5ZBW9</accession>
<reference evidence="2 3" key="1">
    <citation type="submission" date="2017-11" db="EMBL/GenBank/DDBJ databases">
        <title>Genome-resolved metagenomics identifies genetic mobility, metabolic interactions, and unexpected diversity in perchlorate-reducing communities.</title>
        <authorList>
            <person name="Barnum T.P."/>
            <person name="Figueroa I.A."/>
            <person name="Carlstrom C.I."/>
            <person name="Lucas L.N."/>
            <person name="Engelbrektson A.L."/>
            <person name="Coates J.D."/>
        </authorList>
    </citation>
    <scope>NUCLEOTIDE SEQUENCE [LARGE SCALE GENOMIC DNA]</scope>
    <source>
        <strain evidence="2">BM706</strain>
    </source>
</reference>
<dbReference type="AlphaFoldDB" id="A0A2N5ZBW9"/>
<evidence type="ECO:0000313" key="2">
    <source>
        <dbReference type="EMBL" id="PLX16171.1"/>
    </source>
</evidence>
<feature type="domain" description="N-acetyltransferase" evidence="1">
    <location>
        <begin position="16"/>
        <end position="171"/>
    </location>
</feature>
<evidence type="ECO:0000259" key="1">
    <source>
        <dbReference type="PROSITE" id="PS51186"/>
    </source>
</evidence>
<gene>
    <name evidence="2" type="ORF">C0601_11150</name>
</gene>